<dbReference type="AlphaFoldDB" id="A0A9Q3BGC0"/>
<dbReference type="EMBL" id="AVOT02000933">
    <property type="protein sequence ID" value="MBW0465014.1"/>
    <property type="molecule type" value="Genomic_DNA"/>
</dbReference>
<name>A0A9Q3BGC0_9BASI</name>
<comment type="caution">
    <text evidence="1">The sequence shown here is derived from an EMBL/GenBank/DDBJ whole genome shotgun (WGS) entry which is preliminary data.</text>
</comment>
<proteinExistence type="predicted"/>
<sequence>MLLMLYPRHASTTTIADLQSPTLTLPHACAILSAPYHAYTPEVPLNILPLPHSHVILSAAYHDYAPTAPYRYVSLLATPSPHSTILMLPHAHLIPSAAYHAYAPTAPYRYASHPPPHVQTKPSLCFHTPTSFFPLLTMLTLLLLPIDMHPPHPMSALNHPYPSTCLPHSLCPFPCLRSHSALNI</sequence>
<accession>A0A9Q3BGC0</accession>
<protein>
    <submittedName>
        <fullName evidence="1">Uncharacterized protein</fullName>
    </submittedName>
</protein>
<reference evidence="1" key="1">
    <citation type="submission" date="2021-03" db="EMBL/GenBank/DDBJ databases">
        <title>Draft genome sequence of rust myrtle Austropuccinia psidii MF-1, a brazilian biotype.</title>
        <authorList>
            <person name="Quecine M.C."/>
            <person name="Pachon D.M.R."/>
            <person name="Bonatelli M.L."/>
            <person name="Correr F.H."/>
            <person name="Franceschini L.M."/>
            <person name="Leite T.F."/>
            <person name="Margarido G.R.A."/>
            <person name="Almeida C.A."/>
            <person name="Ferrarezi J.A."/>
            <person name="Labate C.A."/>
        </authorList>
    </citation>
    <scope>NUCLEOTIDE SEQUENCE</scope>
    <source>
        <strain evidence="1">MF-1</strain>
    </source>
</reference>
<dbReference type="Proteomes" id="UP000765509">
    <property type="component" value="Unassembled WGS sequence"/>
</dbReference>
<evidence type="ECO:0000313" key="1">
    <source>
        <dbReference type="EMBL" id="MBW0465014.1"/>
    </source>
</evidence>
<gene>
    <name evidence="1" type="ORF">O181_004729</name>
</gene>
<organism evidence="1 2">
    <name type="scientific">Austropuccinia psidii MF-1</name>
    <dbReference type="NCBI Taxonomy" id="1389203"/>
    <lineage>
        <taxon>Eukaryota</taxon>
        <taxon>Fungi</taxon>
        <taxon>Dikarya</taxon>
        <taxon>Basidiomycota</taxon>
        <taxon>Pucciniomycotina</taxon>
        <taxon>Pucciniomycetes</taxon>
        <taxon>Pucciniales</taxon>
        <taxon>Sphaerophragmiaceae</taxon>
        <taxon>Austropuccinia</taxon>
    </lineage>
</organism>
<keyword evidence="2" id="KW-1185">Reference proteome</keyword>
<evidence type="ECO:0000313" key="2">
    <source>
        <dbReference type="Proteomes" id="UP000765509"/>
    </source>
</evidence>